<keyword evidence="1" id="KW-0732">Signal</keyword>
<reference evidence="2" key="1">
    <citation type="submission" date="2023-01" db="EMBL/GenBank/DDBJ databases">
        <authorList>
            <person name="Van Ghelder C."/>
            <person name="Rancurel C."/>
        </authorList>
    </citation>
    <scope>NUCLEOTIDE SEQUENCE</scope>
    <source>
        <strain evidence="2">CNCM I-4278</strain>
    </source>
</reference>
<evidence type="ECO:0000313" key="2">
    <source>
        <dbReference type="EMBL" id="CAI6333072.1"/>
    </source>
</evidence>
<dbReference type="OrthoDB" id="3771832at2759"/>
<evidence type="ECO:0000313" key="3">
    <source>
        <dbReference type="Proteomes" id="UP001152607"/>
    </source>
</evidence>
<dbReference type="Proteomes" id="UP001152607">
    <property type="component" value="Unassembled WGS sequence"/>
</dbReference>
<keyword evidence="3" id="KW-1185">Reference proteome</keyword>
<sequence>MFFNSLVLLASVAQAAILSPNDNTRLVTSDRRLAAFADPIRVVNGTITSFTVTEGTGCTAGTYHTQPYEPGKSANTYVDIDNFVYNSTTSSEPATCGFEVGVEFVVPDELEEGGELEVILTSAATTLNEYEAGDETRETNFNYLYSIYGQLGSEILDTGILYTRVADGPDEPKIAAGLYTTGVPGETVSGTFRIDLEVSTAFGEGEQRVSRFAMGWALYPITS</sequence>
<dbReference type="AlphaFoldDB" id="A0A9W4UDL4"/>
<dbReference type="EMBL" id="CAOQHR010000004">
    <property type="protein sequence ID" value="CAI6333072.1"/>
    <property type="molecule type" value="Genomic_DNA"/>
</dbReference>
<name>A0A9W4UDL4_9PLEO</name>
<protein>
    <submittedName>
        <fullName evidence="2">Uncharacterized protein</fullName>
    </submittedName>
</protein>
<feature type="signal peptide" evidence="1">
    <location>
        <begin position="1"/>
        <end position="15"/>
    </location>
</feature>
<evidence type="ECO:0000256" key="1">
    <source>
        <dbReference type="SAM" id="SignalP"/>
    </source>
</evidence>
<organism evidence="2 3">
    <name type="scientific">Periconia digitata</name>
    <dbReference type="NCBI Taxonomy" id="1303443"/>
    <lineage>
        <taxon>Eukaryota</taxon>
        <taxon>Fungi</taxon>
        <taxon>Dikarya</taxon>
        <taxon>Ascomycota</taxon>
        <taxon>Pezizomycotina</taxon>
        <taxon>Dothideomycetes</taxon>
        <taxon>Pleosporomycetidae</taxon>
        <taxon>Pleosporales</taxon>
        <taxon>Massarineae</taxon>
        <taxon>Periconiaceae</taxon>
        <taxon>Periconia</taxon>
    </lineage>
</organism>
<feature type="chain" id="PRO_5040893476" evidence="1">
    <location>
        <begin position="16"/>
        <end position="223"/>
    </location>
</feature>
<gene>
    <name evidence="2" type="ORF">PDIGIT_LOCUS6108</name>
</gene>
<proteinExistence type="predicted"/>
<comment type="caution">
    <text evidence="2">The sequence shown here is derived from an EMBL/GenBank/DDBJ whole genome shotgun (WGS) entry which is preliminary data.</text>
</comment>
<accession>A0A9W4UDL4</accession>